<evidence type="ECO:0000313" key="3">
    <source>
        <dbReference type="EMBL" id="KAK8847431.1"/>
    </source>
</evidence>
<feature type="compositionally biased region" description="Basic and acidic residues" evidence="1">
    <location>
        <begin position="1369"/>
        <end position="1383"/>
    </location>
</feature>
<feature type="region of interest" description="Disordered" evidence="1">
    <location>
        <begin position="1535"/>
        <end position="1646"/>
    </location>
</feature>
<feature type="compositionally biased region" description="Basic and acidic residues" evidence="1">
    <location>
        <begin position="1609"/>
        <end position="1619"/>
    </location>
</feature>
<feature type="compositionally biased region" description="Basic and acidic residues" evidence="1">
    <location>
        <begin position="1114"/>
        <end position="1149"/>
    </location>
</feature>
<feature type="compositionally biased region" description="Basic and acidic residues" evidence="1">
    <location>
        <begin position="1853"/>
        <end position="1874"/>
    </location>
</feature>
<feature type="transmembrane region" description="Helical" evidence="2">
    <location>
        <begin position="2207"/>
        <end position="2228"/>
    </location>
</feature>
<feature type="transmembrane region" description="Helical" evidence="2">
    <location>
        <begin position="2170"/>
        <end position="2187"/>
    </location>
</feature>
<gene>
    <name evidence="3" type="ORF">IAR55_005289</name>
</gene>
<feature type="compositionally biased region" description="Basic and acidic residues" evidence="1">
    <location>
        <begin position="1238"/>
        <end position="1260"/>
    </location>
</feature>
<feature type="transmembrane region" description="Helical" evidence="2">
    <location>
        <begin position="2128"/>
        <end position="2150"/>
    </location>
</feature>
<feature type="compositionally biased region" description="Polar residues" evidence="1">
    <location>
        <begin position="1730"/>
        <end position="1743"/>
    </location>
</feature>
<organism evidence="3 4">
    <name type="scientific">Kwoniella newhampshirensis</name>
    <dbReference type="NCBI Taxonomy" id="1651941"/>
    <lineage>
        <taxon>Eukaryota</taxon>
        <taxon>Fungi</taxon>
        <taxon>Dikarya</taxon>
        <taxon>Basidiomycota</taxon>
        <taxon>Agaricomycotina</taxon>
        <taxon>Tremellomycetes</taxon>
        <taxon>Tremellales</taxon>
        <taxon>Cryptococcaceae</taxon>
        <taxon>Kwoniella</taxon>
    </lineage>
</organism>
<feature type="transmembrane region" description="Helical" evidence="2">
    <location>
        <begin position="2067"/>
        <end position="2085"/>
    </location>
</feature>
<evidence type="ECO:0000256" key="1">
    <source>
        <dbReference type="SAM" id="MobiDB-lite"/>
    </source>
</evidence>
<feature type="compositionally biased region" description="Polar residues" evidence="1">
    <location>
        <begin position="1424"/>
        <end position="1445"/>
    </location>
</feature>
<proteinExistence type="predicted"/>
<feature type="transmembrane region" description="Helical" evidence="2">
    <location>
        <begin position="1988"/>
        <end position="2012"/>
    </location>
</feature>
<feature type="compositionally biased region" description="Polar residues" evidence="1">
    <location>
        <begin position="1577"/>
        <end position="1587"/>
    </location>
</feature>
<accession>A0AAW0YI37</accession>
<feature type="compositionally biased region" description="Basic and acidic residues" evidence="1">
    <location>
        <begin position="1637"/>
        <end position="1646"/>
    </location>
</feature>
<name>A0AAW0YI37_9TREE</name>
<dbReference type="EMBL" id="JBCAWK010000010">
    <property type="protein sequence ID" value="KAK8847431.1"/>
    <property type="molecule type" value="Genomic_DNA"/>
</dbReference>
<feature type="region of interest" description="Disordered" evidence="1">
    <location>
        <begin position="1668"/>
        <end position="1886"/>
    </location>
</feature>
<feature type="compositionally biased region" description="Basic and acidic residues" evidence="1">
    <location>
        <begin position="1744"/>
        <end position="1759"/>
    </location>
</feature>
<feature type="compositionally biased region" description="Basic residues" evidence="1">
    <location>
        <begin position="779"/>
        <end position="788"/>
    </location>
</feature>
<evidence type="ECO:0000256" key="2">
    <source>
        <dbReference type="SAM" id="Phobius"/>
    </source>
</evidence>
<feature type="compositionally biased region" description="Basic and acidic residues" evidence="1">
    <location>
        <begin position="1776"/>
        <end position="1799"/>
    </location>
</feature>
<feature type="region of interest" description="Disordered" evidence="1">
    <location>
        <begin position="531"/>
        <end position="636"/>
    </location>
</feature>
<feature type="compositionally biased region" description="Basic and acidic residues" evidence="1">
    <location>
        <begin position="1346"/>
        <end position="1355"/>
    </location>
</feature>
<dbReference type="RefSeq" id="XP_066800949.1">
    <property type="nucleotide sequence ID" value="XM_066948381.1"/>
</dbReference>
<keyword evidence="2" id="KW-0812">Transmembrane</keyword>
<feature type="compositionally biased region" description="Basic and acidic residues" evidence="1">
    <location>
        <begin position="1054"/>
        <end position="1100"/>
    </location>
</feature>
<feature type="compositionally biased region" description="Basic and acidic residues" evidence="1">
    <location>
        <begin position="54"/>
        <end position="99"/>
    </location>
</feature>
<comment type="caution">
    <text evidence="3">The sequence shown here is derived from an EMBL/GenBank/DDBJ whole genome shotgun (WGS) entry which is preliminary data.</text>
</comment>
<keyword evidence="2" id="KW-0472">Membrane</keyword>
<feature type="compositionally biased region" description="Basic and acidic residues" evidence="1">
    <location>
        <begin position="896"/>
        <end position="911"/>
    </location>
</feature>
<feature type="compositionally biased region" description="Basic residues" evidence="1">
    <location>
        <begin position="684"/>
        <end position="693"/>
    </location>
</feature>
<feature type="compositionally biased region" description="Polar residues" evidence="1">
    <location>
        <begin position="1173"/>
        <end position="1189"/>
    </location>
</feature>
<feature type="region of interest" description="Disordered" evidence="1">
    <location>
        <begin position="665"/>
        <end position="1469"/>
    </location>
</feature>
<sequence length="2254" mass="249188">MVSPAIAVREAIIPVALVFAVILVSLITFVIGRVRQSRKKRDDDRKEKERRKREKEDKKREKETRNREKETKEKKKEQEKEKEKKTRAEKREGEKQKSKQKDKKKTKKKDETKLAENPPTSPLGMGGGGGSVGVEDARSSMNVYKLPGDREVIVNNAEQLAYTLRYHPDSPPPSGTGTIPSPITTRRGPGSGLTFFGGVPLSPTSPVSTLPSTPLLHGESESEREDISLLPGAPGEVLSFGQVGVGLATPKTPGLTTFIETEEIQTPVTPLVISSNSSSPITTAPLTGDSLDLDVIPLKILRPAQISHVFADQGWDPWIFTSPQPAQTTFVPHDEEKATLSPLNSKDIVVNSPMRVRSDLAGPEDKEIRRPRRLSEILGMEGITESLGSGLDEGDRFNPTKFGEFAHLKRNAKTFFDEGVPIKVDLSNPNASPISLNARFLRDPESPGSLRVAEGLRRGVNSAEIPQPETNEILPLGVWTEPEKKTEGNEKKKPVPITVPKVEPIILSPIKSSEKEKAEVKLDKKAAPIKQGVKTVSPGPPVTVAEDEKAKTKALREEAESEAEDIKLKDVGRQGDVKVGKEKATSKRTKKVEVGAEGEKMSEVETLSSKEKTKKKKKEKAGKIEREDIETIDPATGETIKAAEESKDEEVAPVTLQDRSVVKDRAIVDASKSDREEIEGQKIKEKKKDKKKNKVADDEPEIVEIIGPEGMKSATKSKTSEAGEEQAQRTIKVLVENPNQSQEVEGGEGKKAKKQKKKALKSEDEAGNVSGEEAEGVGPKKKSKKRKKVREEGDEGVDEGEEELIGEDGRDVAKQKTKKKNKQKIMAVAKGEEEEEESERYQGYTDLNGRARRRRIDDDDPDYSNLRIKKNKAGGYGANGRAFDLEDEDEGYYNNERARGRYDPFKDKQDMRQQQFLQDTQEHQLQRQGQELSLGYPHNTQPVQHEATNRAQREHSIRPQHGVPGSPEEKALTLEERQTLAEKRMEKLGQGSRNKKKKKRKDQEEENSSDEVGTSEVEREAPNEKKVKEPNKKIGVAGPGHILGKSGAVEGIENSEKSKEAGPQKGSEEDGISEGKDSEATKETEEREAMRRELIRERLIQKARMAPVTQKQLYKPEKPAGPNEKSREEFQANLEHRRMEPEQKSEERQTTVQEEGPVEVPATPVEGRPNEDPGSQDQSVTKPASTSAEPVTVGARREEASTASQPLIETLTDIDALPERKQPGPISVKPSQTATNNEDARVSTHHDDDMNFSDTHRKPEGPPILRDGPQTPRNVEPKINESLSRTVSDDPPLGLRPIRKDRLHHSGLQDGLESPLTTHLIDEDKPSGSDVARVRAGLAPKAPFPQHERQKEGVEKGIPTGSSKLPGHGRIDRSPEHENEDTRQSSPHNVPITSRRENLYQDASPQHSRLALPSTSDIDEDSEQSPSQKKTNPNGISIQSTTGSPAKSRPNDIAPEFEEAKSPTGRVPFKALGYTTAQATMDDDHRYSDGNALIRRQDGVNGQERVPMTAQILQPGGKPDESAALALADIVTKPPRPRRRLGEIIDVSEVTSDEDKDDLARQGNLPSSESARFDQTVAAQRESQAIEETSDERGSSVAQTKGGSIPIRLAEESQQRPERWSAQSDETVIAEQSGSERASDWESMREAVRKNPELRAQFEQRVLQRQAEWEEENGVPPNERLLNKVAGQIGAQRRAKEYRDGQSDSGYDSADPETPRKEKMIDQSGGEDGSTLTTQGEIASSRQQDGKGKGSHEDSEKLGNDSNQKQSNKLTVVGDRTGHDDGQLVSKDKVSDGPEHLENLETQAVAANVFGHEGRRHKKGGKESKQDRGGLSEAVAVGADAENDRVKRANAAEGRRNEEDKLSRRQERSLEKQQRQQSKKTGESSAGRLSHDYVDFFNSSVSLNPANLFNSSWQIVKNAPFWSVFSLITMGVYVEVSRQLYEMLVLASGASALAKRAEAAGDSTPIDLNLTRSWFSKLVKDMSFDSTAFFTLINMWSIVCIPLIGVIIHLTLESAAHPRPSRSWPRPTVGHLWHRFTDTCQSIVRVVLLDQRLYGIMTFIKKTTRWTLLRSVIFLVQLAGVILVLRQTMSLAYMAGTGLTLGPSAMPDYLLTEKAIAGIAKNIDGQGMIAIVNFVLILMVINLTAAWYALLHPKRSRFRGPKGGRGTIKWIAMIVIVAAFVGCLVYFREIASLVTKETGMSAESGDVLILGANLMCVVLVPAMGYVAYELDGVWRTHLRGQDIFKRRGCFRRAI</sequence>
<feature type="compositionally biased region" description="Basic and acidic residues" evidence="1">
    <location>
        <begin position="947"/>
        <end position="957"/>
    </location>
</feature>
<feature type="compositionally biased region" description="Acidic residues" evidence="1">
    <location>
        <begin position="792"/>
        <end position="806"/>
    </location>
</feature>
<reference evidence="3 4" key="1">
    <citation type="journal article" date="2024" name="bioRxiv">
        <title>Comparative genomics of Cryptococcus and Kwoniella reveals pathogenesis evolution and contrasting karyotype dynamics via intercentromeric recombination or chromosome fusion.</title>
        <authorList>
            <person name="Coelho M.A."/>
            <person name="David-Palma M."/>
            <person name="Shea T."/>
            <person name="Bowers K."/>
            <person name="McGinley-Smith S."/>
            <person name="Mohammad A.W."/>
            <person name="Gnirke A."/>
            <person name="Yurkov A.M."/>
            <person name="Nowrousian M."/>
            <person name="Sun S."/>
            <person name="Cuomo C.A."/>
            <person name="Heitman J."/>
        </authorList>
    </citation>
    <scope>NUCLEOTIDE SEQUENCE [LARGE SCALE GENOMIC DNA]</scope>
    <source>
        <strain evidence="3 4">CBS 13917</strain>
    </source>
</reference>
<feature type="compositionally biased region" description="Basic and acidic residues" evidence="1">
    <location>
        <begin position="967"/>
        <end position="987"/>
    </location>
</feature>
<feature type="compositionally biased region" description="Basic and acidic residues" evidence="1">
    <location>
        <begin position="1821"/>
        <end position="1830"/>
    </location>
</feature>
<feature type="compositionally biased region" description="Basic and acidic residues" evidence="1">
    <location>
        <begin position="546"/>
        <end position="611"/>
    </location>
</feature>
<dbReference type="Proteomes" id="UP001388673">
    <property type="component" value="Unassembled WGS sequence"/>
</dbReference>
<feature type="compositionally biased region" description="Basic and acidic residues" evidence="1">
    <location>
        <begin position="1016"/>
        <end position="1032"/>
    </location>
</feature>
<dbReference type="KEGG" id="kne:92182547"/>
<keyword evidence="2" id="KW-1133">Transmembrane helix</keyword>
<feature type="region of interest" description="Disordered" evidence="1">
    <location>
        <begin position="35"/>
        <end position="134"/>
    </location>
</feature>
<protein>
    <submittedName>
        <fullName evidence="3">Uncharacterized protein</fullName>
    </submittedName>
</protein>
<feature type="compositionally biased region" description="Polar residues" evidence="1">
    <location>
        <begin position="1621"/>
        <end position="1636"/>
    </location>
</feature>
<feature type="compositionally biased region" description="Basic and acidic residues" evidence="1">
    <location>
        <begin position="665"/>
        <end position="683"/>
    </location>
</feature>
<dbReference type="GeneID" id="92182547"/>
<evidence type="ECO:0000313" key="4">
    <source>
        <dbReference type="Proteomes" id="UP001388673"/>
    </source>
</evidence>
<keyword evidence="4" id="KW-1185">Reference proteome</keyword>
<feature type="compositionally biased region" description="Polar residues" evidence="1">
    <location>
        <begin position="1760"/>
        <end position="1770"/>
    </location>
</feature>
<feature type="transmembrane region" description="Helical" evidence="2">
    <location>
        <begin position="12"/>
        <end position="31"/>
    </location>
</feature>